<name>A0A9Q1EJZ8_SYNKA</name>
<proteinExistence type="predicted"/>
<sequence length="416" mass="45854">MDAQSVYTSLVRGIEEFNFDHTHIPSRLLLSCEGAVPVAVSPSGHVLIAAAQYGKGRVVVMSHEAYIKYELALFGPFVQNAIDWLKPHPDASVGVYELSNLRKFLVERGMKAKDVPSYDSTVEVLCCSAKKITQAEEVLQFVKGGGGLLIAGQAWHWSYSNSNLLSYPGNKVIRTTGIVFSSEIADRGVYKVPKKIPSSLITDVPVRSRMDAQSVYTSLVRGIEEFNFNYDHEPSRLLLTCEEAVPVAVSPSGHVLIAAVQYGKGRVIAMGHASYIQYELDDFERFVQNAIDWLKPHPDASVGVYKLSNLAKFLVERGIKAFDVPHYDRAVEVFCCNVHKITQAEEVLQFVKGGGGLLIAGHAWHWSSKNPKKESFLSYPGNKVIRATGIVFSSETAERGVHKVPKEIPSTSGFQP</sequence>
<evidence type="ECO:0000313" key="2">
    <source>
        <dbReference type="Proteomes" id="UP001152622"/>
    </source>
</evidence>
<reference evidence="1" key="1">
    <citation type="journal article" date="2023" name="Science">
        <title>Genome structures resolve the early diversification of teleost fishes.</title>
        <authorList>
            <person name="Parey E."/>
            <person name="Louis A."/>
            <person name="Montfort J."/>
            <person name="Bouchez O."/>
            <person name="Roques C."/>
            <person name="Iampietro C."/>
            <person name="Lluch J."/>
            <person name="Castinel A."/>
            <person name="Donnadieu C."/>
            <person name="Desvignes T."/>
            <person name="Floi Bucao C."/>
            <person name="Jouanno E."/>
            <person name="Wen M."/>
            <person name="Mejri S."/>
            <person name="Dirks R."/>
            <person name="Jansen H."/>
            <person name="Henkel C."/>
            <person name="Chen W.J."/>
            <person name="Zahm M."/>
            <person name="Cabau C."/>
            <person name="Klopp C."/>
            <person name="Thompson A.W."/>
            <person name="Robinson-Rechavi M."/>
            <person name="Braasch I."/>
            <person name="Lecointre G."/>
            <person name="Bobe J."/>
            <person name="Postlethwait J.H."/>
            <person name="Berthelot C."/>
            <person name="Roest Crollius H."/>
            <person name="Guiguen Y."/>
        </authorList>
    </citation>
    <scope>NUCLEOTIDE SEQUENCE</scope>
    <source>
        <strain evidence="1">WJC10195</strain>
    </source>
</reference>
<accession>A0A9Q1EJZ8</accession>
<dbReference type="Proteomes" id="UP001152622">
    <property type="component" value="Chromosome 16"/>
</dbReference>
<dbReference type="InterPro" id="IPR051244">
    <property type="entry name" value="TCAF"/>
</dbReference>
<dbReference type="EMBL" id="JAINUF010000016">
    <property type="protein sequence ID" value="KAJ8340207.1"/>
    <property type="molecule type" value="Genomic_DNA"/>
</dbReference>
<evidence type="ECO:0000313" key="1">
    <source>
        <dbReference type="EMBL" id="KAJ8340207.1"/>
    </source>
</evidence>
<keyword evidence="2" id="KW-1185">Reference proteome</keyword>
<dbReference type="PANTHER" id="PTHR15730">
    <property type="entry name" value="EXPERIMENTAL AUTOIMMUNE PROSTATITIS ANTIGEN 2-RELATED"/>
    <property type="match status" value="1"/>
</dbReference>
<dbReference type="Gene3D" id="3.40.50.880">
    <property type="match status" value="1"/>
</dbReference>
<organism evidence="1 2">
    <name type="scientific">Synaphobranchus kaupii</name>
    <name type="common">Kaup's arrowtooth eel</name>
    <dbReference type="NCBI Taxonomy" id="118154"/>
    <lineage>
        <taxon>Eukaryota</taxon>
        <taxon>Metazoa</taxon>
        <taxon>Chordata</taxon>
        <taxon>Craniata</taxon>
        <taxon>Vertebrata</taxon>
        <taxon>Euteleostomi</taxon>
        <taxon>Actinopterygii</taxon>
        <taxon>Neopterygii</taxon>
        <taxon>Teleostei</taxon>
        <taxon>Anguilliformes</taxon>
        <taxon>Synaphobranchidae</taxon>
        <taxon>Synaphobranchus</taxon>
    </lineage>
</organism>
<dbReference type="GO" id="GO:0090314">
    <property type="term" value="P:positive regulation of protein targeting to membrane"/>
    <property type="evidence" value="ECO:0007669"/>
    <property type="project" value="TreeGrafter"/>
</dbReference>
<dbReference type="PANTHER" id="PTHR15730:SF5">
    <property type="entry name" value="SI:CH211-210B2.2-RELATED"/>
    <property type="match status" value="1"/>
</dbReference>
<protein>
    <submittedName>
        <fullName evidence="1">Uncharacterized protein</fullName>
    </submittedName>
</protein>
<dbReference type="GO" id="GO:0044325">
    <property type="term" value="F:transmembrane transporter binding"/>
    <property type="evidence" value="ECO:0007669"/>
    <property type="project" value="TreeGrafter"/>
</dbReference>
<comment type="caution">
    <text evidence="1">The sequence shown here is derived from an EMBL/GenBank/DDBJ whole genome shotgun (WGS) entry which is preliminary data.</text>
</comment>
<dbReference type="OrthoDB" id="10260387at2759"/>
<dbReference type="GO" id="GO:0005886">
    <property type="term" value="C:plasma membrane"/>
    <property type="evidence" value="ECO:0007669"/>
    <property type="project" value="TreeGrafter"/>
</dbReference>
<dbReference type="SUPFAM" id="SSF52317">
    <property type="entry name" value="Class I glutamine amidotransferase-like"/>
    <property type="match status" value="1"/>
</dbReference>
<gene>
    <name evidence="1" type="ORF">SKAU_G00348400</name>
</gene>
<dbReference type="InterPro" id="IPR029062">
    <property type="entry name" value="Class_I_gatase-like"/>
</dbReference>
<dbReference type="AlphaFoldDB" id="A0A9Q1EJZ8"/>